<dbReference type="PANTHER" id="PTHR31232">
    <property type="match status" value="1"/>
</dbReference>
<dbReference type="PROSITE" id="PS51257">
    <property type="entry name" value="PROKAR_LIPOPROTEIN"/>
    <property type="match status" value="1"/>
</dbReference>
<evidence type="ECO:0000256" key="3">
    <source>
        <dbReference type="ARBA" id="ARBA00022471"/>
    </source>
</evidence>
<organism evidence="7 8">
    <name type="scientific">Corymbia citriodora subsp. variegata</name>
    <dbReference type="NCBI Taxonomy" id="360336"/>
    <lineage>
        <taxon>Eukaryota</taxon>
        <taxon>Viridiplantae</taxon>
        <taxon>Streptophyta</taxon>
        <taxon>Embryophyta</taxon>
        <taxon>Tracheophyta</taxon>
        <taxon>Spermatophyta</taxon>
        <taxon>Magnoliopsida</taxon>
        <taxon>eudicotyledons</taxon>
        <taxon>Gunneridae</taxon>
        <taxon>Pentapetalae</taxon>
        <taxon>rosids</taxon>
        <taxon>malvids</taxon>
        <taxon>Myrtales</taxon>
        <taxon>Myrtaceae</taxon>
        <taxon>Myrtoideae</taxon>
        <taxon>Eucalypteae</taxon>
        <taxon>Corymbia</taxon>
    </lineage>
</organism>
<reference evidence="7" key="1">
    <citation type="submission" date="2020-05" db="EMBL/GenBank/DDBJ databases">
        <title>WGS assembly of Corymbia citriodora subspecies variegata.</title>
        <authorList>
            <person name="Barry K."/>
            <person name="Hundley H."/>
            <person name="Shu S."/>
            <person name="Jenkins J."/>
            <person name="Grimwood J."/>
            <person name="Baten A."/>
        </authorList>
    </citation>
    <scope>NUCLEOTIDE SEQUENCE</scope>
    <source>
        <strain evidence="7">CV2-018</strain>
    </source>
</reference>
<dbReference type="GO" id="GO:0060320">
    <property type="term" value="P:rejection of self pollen"/>
    <property type="evidence" value="ECO:0007669"/>
    <property type="project" value="UniProtKB-KW"/>
</dbReference>
<feature type="signal peptide" evidence="6">
    <location>
        <begin position="1"/>
        <end position="23"/>
    </location>
</feature>
<dbReference type="Proteomes" id="UP000806378">
    <property type="component" value="Unassembled WGS sequence"/>
</dbReference>
<dbReference type="AlphaFoldDB" id="A0A8T0CRN7"/>
<evidence type="ECO:0000256" key="1">
    <source>
        <dbReference type="ARBA" id="ARBA00004613"/>
    </source>
</evidence>
<keyword evidence="5 6" id="KW-0732">Signal</keyword>
<keyword evidence="3 6" id="KW-0713">Self-incompatibility</keyword>
<protein>
    <recommendedName>
        <fullName evidence="6">S-protein homolog</fullName>
    </recommendedName>
</protein>
<comment type="subcellular location">
    <subcellularLocation>
        <location evidence="1 6">Secreted</location>
    </subcellularLocation>
</comment>
<proteinExistence type="inferred from homology"/>
<dbReference type="InterPro" id="IPR010264">
    <property type="entry name" value="Self-incomp_S1"/>
</dbReference>
<dbReference type="GO" id="GO:0005576">
    <property type="term" value="C:extracellular region"/>
    <property type="evidence" value="ECO:0007669"/>
    <property type="project" value="UniProtKB-SubCell"/>
</dbReference>
<evidence type="ECO:0000256" key="4">
    <source>
        <dbReference type="ARBA" id="ARBA00022525"/>
    </source>
</evidence>
<evidence type="ECO:0000313" key="8">
    <source>
        <dbReference type="Proteomes" id="UP000806378"/>
    </source>
</evidence>
<comment type="caution">
    <text evidence="7">The sequence shown here is derived from an EMBL/GenBank/DDBJ whole genome shotgun (WGS) entry which is preliminary data.</text>
</comment>
<sequence length="132" mass="15408">MNSSIRLFVAFTIISTLLQSCSGSFPWVSKRVHVQIFNTLPDGVTLTVHCKSRDDDLGVQQIPPNGMWQFSFRTSVMGTTLFFCNFQWPGQSHYFDIYIQKRDLYECGRWCVWYVQPTGPCLYQTDCRQWNS</sequence>
<dbReference type="OrthoDB" id="1900999at2759"/>
<comment type="similarity">
    <text evidence="2 6">Belongs to the plant self-incompatibility (S1) protein family.</text>
</comment>
<feature type="chain" id="PRO_5035958850" description="S-protein homolog" evidence="6">
    <location>
        <begin position="24"/>
        <end position="132"/>
    </location>
</feature>
<gene>
    <name evidence="7" type="ORF">BT93_L5636</name>
</gene>
<evidence type="ECO:0000256" key="6">
    <source>
        <dbReference type="RuleBase" id="RU367044"/>
    </source>
</evidence>
<name>A0A8T0CRN7_CORYI</name>
<evidence type="ECO:0000256" key="5">
    <source>
        <dbReference type="ARBA" id="ARBA00022729"/>
    </source>
</evidence>
<keyword evidence="8" id="KW-1185">Reference proteome</keyword>
<dbReference type="Pfam" id="PF05938">
    <property type="entry name" value="Self-incomp_S1"/>
    <property type="match status" value="1"/>
</dbReference>
<dbReference type="EMBL" id="MU089622">
    <property type="protein sequence ID" value="KAF7850307.1"/>
    <property type="molecule type" value="Genomic_DNA"/>
</dbReference>
<accession>A0A8T0CRN7</accession>
<dbReference type="PANTHER" id="PTHR31232:SF148">
    <property type="entry name" value="S-PROTEIN HOMOLOG"/>
    <property type="match status" value="1"/>
</dbReference>
<evidence type="ECO:0000256" key="2">
    <source>
        <dbReference type="ARBA" id="ARBA00005581"/>
    </source>
</evidence>
<keyword evidence="4 6" id="KW-0964">Secreted</keyword>
<dbReference type="Gramene" id="rna-gnl|WGS:JABURB|Cocit.L5636.1">
    <property type="protein sequence ID" value="cds-KAF7850307.1"/>
    <property type="gene ID" value="gene-BT93_L5636"/>
</dbReference>
<evidence type="ECO:0000313" key="7">
    <source>
        <dbReference type="EMBL" id="KAF7850307.1"/>
    </source>
</evidence>